<name>A0AAD5XF38_9FUNG</name>
<organism evidence="7 8">
    <name type="scientific">Physocladia obscura</name>
    <dbReference type="NCBI Taxonomy" id="109957"/>
    <lineage>
        <taxon>Eukaryota</taxon>
        <taxon>Fungi</taxon>
        <taxon>Fungi incertae sedis</taxon>
        <taxon>Chytridiomycota</taxon>
        <taxon>Chytridiomycota incertae sedis</taxon>
        <taxon>Chytridiomycetes</taxon>
        <taxon>Chytridiales</taxon>
        <taxon>Chytriomycetaceae</taxon>
        <taxon>Physocladia</taxon>
    </lineage>
</organism>
<keyword evidence="8" id="KW-1185">Reference proteome</keyword>
<dbReference type="Proteomes" id="UP001211907">
    <property type="component" value="Unassembled WGS sequence"/>
</dbReference>
<evidence type="ECO:0000256" key="5">
    <source>
        <dbReference type="ARBA" id="ARBA00035693"/>
    </source>
</evidence>
<evidence type="ECO:0000256" key="4">
    <source>
        <dbReference type="ARBA" id="ARBA00035656"/>
    </source>
</evidence>
<evidence type="ECO:0000256" key="3">
    <source>
        <dbReference type="ARBA" id="ARBA00023212"/>
    </source>
</evidence>
<comment type="similarity">
    <text evidence="4">Belongs to the CFAP96 family.</text>
</comment>
<dbReference type="AlphaFoldDB" id="A0AAD5XF38"/>
<feature type="region of interest" description="Disordered" evidence="6">
    <location>
        <begin position="209"/>
        <end position="234"/>
    </location>
</feature>
<sequence>MGIFTEASYISTMEPYTGKTNGVTLLSRVKGRQFQTSPNKHGHDTRDVYFDKNFIRLFENEPYTDLVVLRRRYRLQRKEKNITPLPFKPSSVPPKPSGSGSQWGTIDQQYPLPTKGKNLELPPPLPKEKPESKPNFLTKPPKRGTGYGYANVTIGKSYEYVSEPYDSVLEAARKDRATGKQKQVGERPFISSSARLDFFNAFAGIIGTDSKKQSQHGETPSSVTAGKKSTANANVGSGPFKPSSCCGYTINKYPVFELPKGVTAQTSNEKPPKKLAPIFRPSGVGKSYPIRSIIDATCPIAAPKWLQDLISNVSFAFNS</sequence>
<comment type="caution">
    <text evidence="7">The sequence shown here is derived from an EMBL/GenBank/DDBJ whole genome shotgun (WGS) entry which is preliminary data.</text>
</comment>
<dbReference type="InterPro" id="IPR029358">
    <property type="entry name" value="CFAP96"/>
</dbReference>
<dbReference type="PANTHER" id="PTHR31144">
    <property type="entry name" value="UPF0602 PROTEIN C4ORF47"/>
    <property type="match status" value="1"/>
</dbReference>
<dbReference type="EMBL" id="JADGJH010001681">
    <property type="protein sequence ID" value="KAJ3110944.1"/>
    <property type="molecule type" value="Genomic_DNA"/>
</dbReference>
<proteinExistence type="inferred from homology"/>
<evidence type="ECO:0000313" key="8">
    <source>
        <dbReference type="Proteomes" id="UP001211907"/>
    </source>
</evidence>
<keyword evidence="2" id="KW-0963">Cytoplasm</keyword>
<dbReference type="Pfam" id="PF15239">
    <property type="entry name" value="CFAP96-like"/>
    <property type="match status" value="1"/>
</dbReference>
<evidence type="ECO:0000256" key="1">
    <source>
        <dbReference type="ARBA" id="ARBA00004300"/>
    </source>
</evidence>
<evidence type="ECO:0000256" key="6">
    <source>
        <dbReference type="SAM" id="MobiDB-lite"/>
    </source>
</evidence>
<dbReference type="PANTHER" id="PTHR31144:SF1">
    <property type="entry name" value="UPF0602 PROTEIN C4ORF47"/>
    <property type="match status" value="1"/>
</dbReference>
<gene>
    <name evidence="7" type="ORF">HK100_002864</name>
</gene>
<dbReference type="GO" id="GO:0005881">
    <property type="term" value="C:cytoplasmic microtubule"/>
    <property type="evidence" value="ECO:0007669"/>
    <property type="project" value="TreeGrafter"/>
</dbReference>
<feature type="region of interest" description="Disordered" evidence="6">
    <location>
        <begin position="80"/>
        <end position="144"/>
    </location>
</feature>
<evidence type="ECO:0000313" key="7">
    <source>
        <dbReference type="EMBL" id="KAJ3110944.1"/>
    </source>
</evidence>
<accession>A0AAD5XF38</accession>
<comment type="subcellular location">
    <subcellularLocation>
        <location evidence="1">Cytoplasm</location>
        <location evidence="1">Cytoskeleton</location>
        <location evidence="1">Microtubule organizing center</location>
        <location evidence="1">Centrosome</location>
    </subcellularLocation>
</comment>
<keyword evidence="3" id="KW-0206">Cytoskeleton</keyword>
<reference evidence="7" key="1">
    <citation type="submission" date="2020-05" db="EMBL/GenBank/DDBJ databases">
        <title>Phylogenomic resolution of chytrid fungi.</title>
        <authorList>
            <person name="Stajich J.E."/>
            <person name="Amses K."/>
            <person name="Simmons R."/>
            <person name="Seto K."/>
            <person name="Myers J."/>
            <person name="Bonds A."/>
            <person name="Quandt C.A."/>
            <person name="Barry K."/>
            <person name="Liu P."/>
            <person name="Grigoriev I."/>
            <person name="Longcore J.E."/>
            <person name="James T.Y."/>
        </authorList>
    </citation>
    <scope>NUCLEOTIDE SEQUENCE</scope>
    <source>
        <strain evidence="7">JEL0513</strain>
    </source>
</reference>
<protein>
    <recommendedName>
        <fullName evidence="5">Cilia-and flagella-associated protein 96</fullName>
    </recommendedName>
</protein>
<evidence type="ECO:0000256" key="2">
    <source>
        <dbReference type="ARBA" id="ARBA00022490"/>
    </source>
</evidence>
<feature type="compositionally biased region" description="Polar residues" evidence="6">
    <location>
        <begin position="216"/>
        <end position="234"/>
    </location>
</feature>